<organism evidence="2 3">
    <name type="scientific">Enterocloster hominis</name>
    <name type="common">ex Hitch et al. 2024</name>
    <dbReference type="NCBI Taxonomy" id="1917870"/>
    <lineage>
        <taxon>Bacteria</taxon>
        <taxon>Bacillati</taxon>
        <taxon>Bacillota</taxon>
        <taxon>Clostridia</taxon>
        <taxon>Lachnospirales</taxon>
        <taxon>Lachnospiraceae</taxon>
        <taxon>Enterocloster</taxon>
    </lineage>
</organism>
<dbReference type="Proteomes" id="UP001454086">
    <property type="component" value="Unassembled WGS sequence"/>
</dbReference>
<protein>
    <recommendedName>
        <fullName evidence="4">Hsp70 family protein</fullName>
    </recommendedName>
</protein>
<dbReference type="SUPFAM" id="SSF53067">
    <property type="entry name" value="Actin-like ATPase domain"/>
    <property type="match status" value="1"/>
</dbReference>
<keyword evidence="1" id="KW-0472">Membrane</keyword>
<reference evidence="2 3" key="1">
    <citation type="submission" date="2024-03" db="EMBL/GenBank/DDBJ databases">
        <title>Human intestinal bacterial collection.</title>
        <authorList>
            <person name="Pauvert C."/>
            <person name="Hitch T.C.A."/>
            <person name="Clavel T."/>
        </authorList>
    </citation>
    <scope>NUCLEOTIDE SEQUENCE [LARGE SCALE GENOMIC DNA]</scope>
    <source>
        <strain evidence="2 3">CLA-SR-H021</strain>
    </source>
</reference>
<keyword evidence="3" id="KW-1185">Reference proteome</keyword>
<evidence type="ECO:0008006" key="4">
    <source>
        <dbReference type="Google" id="ProtNLM"/>
    </source>
</evidence>
<evidence type="ECO:0000313" key="3">
    <source>
        <dbReference type="Proteomes" id="UP001454086"/>
    </source>
</evidence>
<dbReference type="CDD" id="cd10170">
    <property type="entry name" value="ASKHA_NBD_HSP70"/>
    <property type="match status" value="1"/>
</dbReference>
<keyword evidence="1" id="KW-1133">Transmembrane helix</keyword>
<dbReference type="RefSeq" id="WP_008719092.1">
    <property type="nucleotide sequence ID" value="NZ_JBBMFM010000010.1"/>
</dbReference>
<dbReference type="Gene3D" id="3.30.420.40">
    <property type="match status" value="2"/>
</dbReference>
<evidence type="ECO:0000313" key="2">
    <source>
        <dbReference type="EMBL" id="MEQ2424216.1"/>
    </source>
</evidence>
<accession>A0ABV1D350</accession>
<evidence type="ECO:0000256" key="1">
    <source>
        <dbReference type="SAM" id="Phobius"/>
    </source>
</evidence>
<comment type="caution">
    <text evidence="2">The sequence shown here is derived from an EMBL/GenBank/DDBJ whole genome shotgun (WGS) entry which is preliminary data.</text>
</comment>
<gene>
    <name evidence="2" type="ORF">WMQ36_04465</name>
</gene>
<dbReference type="EMBL" id="JBBMFM010000010">
    <property type="protein sequence ID" value="MEQ2424216.1"/>
    <property type="molecule type" value="Genomic_DNA"/>
</dbReference>
<dbReference type="InterPro" id="IPR043129">
    <property type="entry name" value="ATPase_NBD"/>
</dbReference>
<feature type="transmembrane region" description="Helical" evidence="1">
    <location>
        <begin position="620"/>
        <end position="637"/>
    </location>
</feature>
<name>A0ABV1D350_9FIRM</name>
<keyword evidence="1" id="KW-0812">Transmembrane</keyword>
<sequence>MNTQNNTKIQPMYTGIKLVMGWDIGDGDSVAFAKSVTDRVSKLEPLYIHKSRDQQVEKSAVAKEDDGTIIIGSDAAKLKNFVVSFKRSPRDWDSKSSLNMENRQHMSDFIKGVSEAILQNSSNRRVIRSVITSDANGNAHWNKDEVLLVVGCPASVIWKGESMRKQYETLISEATGIRNVIVTEESRAAVFSLLEIDSLRDKLDIQKGILVVDYGSSTADATYILPGRKIINLSWELGAAKIEHAMLDYIIQSEKTQATLAKQAKMYDKNRLLVARSNCNHAVFQLREDKEDYYDGKLNGNTAIKIVPLPVIDEDGNLDFDDGESVEIAIKYDVTEAMMQYAVDGYEFDAKKNGEIVSHGTWKQNCRRFLDDVKQTLEGENIFVKAIVVTGGGSNMPFTVELCEKVFNDSWVTPSDASSHSVVKGLATIAYNEVKAPGIRGDAIDLIIKRCRQHTDKMMGDITENLSGKAYDDAVSALKSMTRNASGLWDHIDRATDFTNVGTITSKIDRAVNDSLKRNKSQEIQKSMKAWSDSDASEIVRVINNASSELYADTAMSDMVRISKDDVKAISSRVSIPNITMPDIAADANLIGAIVGYILSAVVFVILAFIAAIVPGIGPIFVTVVGMFAGSAIVEFFKKYEKTPVSLASVSSAVNKMEKKRTEKLNEIYNPVKSALRDSFTKKNVYGEDFENHYAVLRATANKAFDRILLISDDDQ</sequence>
<proteinExistence type="predicted"/>
<feature type="transmembrane region" description="Helical" evidence="1">
    <location>
        <begin position="590"/>
        <end position="614"/>
    </location>
</feature>
<dbReference type="Gene3D" id="3.90.640.10">
    <property type="entry name" value="Actin, Chain A, domain 4"/>
    <property type="match status" value="1"/>
</dbReference>